<evidence type="ECO:0000313" key="2">
    <source>
        <dbReference type="Proteomes" id="UP000006514"/>
    </source>
</evidence>
<dbReference type="EMBL" id="JH687855">
    <property type="protein sequence ID" value="EJD36723.1"/>
    <property type="molecule type" value="Genomic_DNA"/>
</dbReference>
<protein>
    <submittedName>
        <fullName evidence="1">Uncharacterized protein</fullName>
    </submittedName>
</protein>
<name>J0WTJ4_AURST</name>
<dbReference type="Proteomes" id="UP000006514">
    <property type="component" value="Unassembled WGS sequence"/>
</dbReference>
<gene>
    <name evidence="1" type="ORF">AURDEDRAFT_174243</name>
</gene>
<evidence type="ECO:0000313" key="1">
    <source>
        <dbReference type="EMBL" id="EJD36723.1"/>
    </source>
</evidence>
<accession>J0WTJ4</accession>
<dbReference type="AlphaFoldDB" id="J0WTJ4"/>
<proteinExistence type="predicted"/>
<organism evidence="1 2">
    <name type="scientific">Auricularia subglabra (strain TFB-10046 / SS5)</name>
    <name type="common">White-rot fungus</name>
    <name type="synonym">Auricularia delicata (strain TFB10046)</name>
    <dbReference type="NCBI Taxonomy" id="717982"/>
    <lineage>
        <taxon>Eukaryota</taxon>
        <taxon>Fungi</taxon>
        <taxon>Dikarya</taxon>
        <taxon>Basidiomycota</taxon>
        <taxon>Agaricomycotina</taxon>
        <taxon>Agaricomycetes</taxon>
        <taxon>Auriculariales</taxon>
        <taxon>Auriculariaceae</taxon>
        <taxon>Auricularia</taxon>
    </lineage>
</organism>
<reference evidence="2" key="1">
    <citation type="journal article" date="2012" name="Science">
        <title>The Paleozoic origin of enzymatic lignin decomposition reconstructed from 31 fungal genomes.</title>
        <authorList>
            <person name="Floudas D."/>
            <person name="Binder M."/>
            <person name="Riley R."/>
            <person name="Barry K."/>
            <person name="Blanchette R.A."/>
            <person name="Henrissat B."/>
            <person name="Martinez A.T."/>
            <person name="Otillar R."/>
            <person name="Spatafora J.W."/>
            <person name="Yadav J.S."/>
            <person name="Aerts A."/>
            <person name="Benoit I."/>
            <person name="Boyd A."/>
            <person name="Carlson A."/>
            <person name="Copeland A."/>
            <person name="Coutinho P.M."/>
            <person name="de Vries R.P."/>
            <person name="Ferreira P."/>
            <person name="Findley K."/>
            <person name="Foster B."/>
            <person name="Gaskell J."/>
            <person name="Glotzer D."/>
            <person name="Gorecki P."/>
            <person name="Heitman J."/>
            <person name="Hesse C."/>
            <person name="Hori C."/>
            <person name="Igarashi K."/>
            <person name="Jurgens J.A."/>
            <person name="Kallen N."/>
            <person name="Kersten P."/>
            <person name="Kohler A."/>
            <person name="Kuees U."/>
            <person name="Kumar T.K.A."/>
            <person name="Kuo A."/>
            <person name="LaButti K."/>
            <person name="Larrondo L.F."/>
            <person name="Lindquist E."/>
            <person name="Ling A."/>
            <person name="Lombard V."/>
            <person name="Lucas S."/>
            <person name="Lundell T."/>
            <person name="Martin R."/>
            <person name="McLaughlin D.J."/>
            <person name="Morgenstern I."/>
            <person name="Morin E."/>
            <person name="Murat C."/>
            <person name="Nagy L.G."/>
            <person name="Nolan M."/>
            <person name="Ohm R.A."/>
            <person name="Patyshakuliyeva A."/>
            <person name="Rokas A."/>
            <person name="Ruiz-Duenas F.J."/>
            <person name="Sabat G."/>
            <person name="Salamov A."/>
            <person name="Samejima M."/>
            <person name="Schmutz J."/>
            <person name="Slot J.C."/>
            <person name="St John F."/>
            <person name="Stenlid J."/>
            <person name="Sun H."/>
            <person name="Sun S."/>
            <person name="Syed K."/>
            <person name="Tsang A."/>
            <person name="Wiebenga A."/>
            <person name="Young D."/>
            <person name="Pisabarro A."/>
            <person name="Eastwood D.C."/>
            <person name="Martin F."/>
            <person name="Cullen D."/>
            <person name="Grigoriev I.V."/>
            <person name="Hibbett D.S."/>
        </authorList>
    </citation>
    <scope>NUCLEOTIDE SEQUENCE [LARGE SCALE GENOMIC DNA]</scope>
    <source>
        <strain evidence="2">TFB10046</strain>
    </source>
</reference>
<dbReference type="InParanoid" id="J0WTJ4"/>
<sequence length="55" mass="6256">MASLCFALRYQHLLVPTLVPGPKEPTCQQLQRYLLLLVDDLIKLFEEGIIVAESE</sequence>
<keyword evidence="2" id="KW-1185">Reference proteome</keyword>
<dbReference type="KEGG" id="adl:AURDEDRAFT_174243"/>